<gene>
    <name evidence="2" type="ORF">FOXB_16626</name>
</gene>
<feature type="transmembrane region" description="Helical" evidence="1">
    <location>
        <begin position="22"/>
        <end position="44"/>
    </location>
</feature>
<name>F9GD92_FUSOF</name>
<keyword evidence="1" id="KW-0472">Membrane</keyword>
<protein>
    <submittedName>
        <fullName evidence="2">Uncharacterized protein</fullName>
    </submittedName>
</protein>
<evidence type="ECO:0000313" key="2">
    <source>
        <dbReference type="EMBL" id="EGU72865.1"/>
    </source>
</evidence>
<accession>F9GD92</accession>
<reference evidence="2" key="1">
    <citation type="journal article" date="2012" name="Mol. Plant Microbe Interact.">
        <title>A highly conserved effector in Fusarium oxysporum is required for full virulence on Arabidopsis.</title>
        <authorList>
            <person name="Thatcher L.F."/>
            <person name="Gardiner D.M."/>
            <person name="Kazan K."/>
            <person name="Manners J."/>
        </authorList>
    </citation>
    <scope>NUCLEOTIDE SEQUENCE [LARGE SCALE GENOMIC DNA]</scope>
    <source>
        <strain evidence="2">Fo5176</strain>
    </source>
</reference>
<dbReference type="AlphaFoldDB" id="F9GD92"/>
<dbReference type="EMBL" id="AFQF01005379">
    <property type="protein sequence ID" value="EGU72865.1"/>
    <property type="molecule type" value="Genomic_DNA"/>
</dbReference>
<proteinExistence type="predicted"/>
<keyword evidence="1" id="KW-0812">Transmembrane</keyword>
<comment type="caution">
    <text evidence="2">The sequence shown here is derived from an EMBL/GenBank/DDBJ whole genome shotgun (WGS) entry which is preliminary data.</text>
</comment>
<sequence length="64" mass="7698">MPLLALIELNILLKWLNNLRAFYYKLLSYIILNFLTSYILSIYIKLEIAINIILYFSYKFFTPS</sequence>
<evidence type="ECO:0000256" key="1">
    <source>
        <dbReference type="SAM" id="Phobius"/>
    </source>
</evidence>
<organism evidence="2">
    <name type="scientific">Fusarium oxysporum (strain Fo5176)</name>
    <name type="common">Fusarium vascular wilt</name>
    <dbReference type="NCBI Taxonomy" id="660025"/>
    <lineage>
        <taxon>Eukaryota</taxon>
        <taxon>Fungi</taxon>
        <taxon>Dikarya</taxon>
        <taxon>Ascomycota</taxon>
        <taxon>Pezizomycotina</taxon>
        <taxon>Sordariomycetes</taxon>
        <taxon>Hypocreomycetidae</taxon>
        <taxon>Hypocreales</taxon>
        <taxon>Nectriaceae</taxon>
        <taxon>Fusarium</taxon>
        <taxon>Fusarium oxysporum species complex</taxon>
    </lineage>
</organism>
<keyword evidence="1" id="KW-1133">Transmembrane helix</keyword>